<protein>
    <submittedName>
        <fullName evidence="4">NAD(P)/FAD-dependent oxidoreductase</fullName>
        <ecNumber evidence="4">1.-.-.-</ecNumber>
    </submittedName>
</protein>
<dbReference type="SUPFAM" id="SSF51905">
    <property type="entry name" value="FAD/NAD(P)-binding domain"/>
    <property type="match status" value="1"/>
</dbReference>
<accession>A0AAU7MXV5</accession>
<evidence type="ECO:0000259" key="2">
    <source>
        <dbReference type="Pfam" id="PF01266"/>
    </source>
</evidence>
<evidence type="ECO:0000256" key="1">
    <source>
        <dbReference type="ARBA" id="ARBA00004141"/>
    </source>
</evidence>
<dbReference type="EMBL" id="CP157804">
    <property type="protein sequence ID" value="XBQ23306.1"/>
    <property type="molecule type" value="Genomic_DNA"/>
</dbReference>
<evidence type="ECO:0000313" key="4">
    <source>
        <dbReference type="EMBL" id="XBQ23306.1"/>
    </source>
</evidence>
<dbReference type="RefSeq" id="WP_293289305.1">
    <property type="nucleotide sequence ID" value="NZ_CP157804.1"/>
</dbReference>
<dbReference type="Pfam" id="PF08491">
    <property type="entry name" value="SE"/>
    <property type="match status" value="1"/>
</dbReference>
<dbReference type="PANTHER" id="PTHR42685">
    <property type="entry name" value="GERANYLGERANYL DIPHOSPHATE REDUCTASE"/>
    <property type="match status" value="1"/>
</dbReference>
<dbReference type="PANTHER" id="PTHR42685:SF22">
    <property type="entry name" value="CONDITIONED MEDIUM FACTOR RECEPTOR 1"/>
    <property type="match status" value="1"/>
</dbReference>
<organism evidence="4">
    <name type="scientific">Flagellimonas sp. MMG031</name>
    <dbReference type="NCBI Taxonomy" id="3158549"/>
    <lineage>
        <taxon>Bacteria</taxon>
        <taxon>Pseudomonadati</taxon>
        <taxon>Bacteroidota</taxon>
        <taxon>Flavobacteriia</taxon>
        <taxon>Flavobacteriales</taxon>
        <taxon>Flavobacteriaceae</taxon>
        <taxon>Flagellimonas</taxon>
    </lineage>
</organism>
<comment type="subcellular location">
    <subcellularLocation>
        <location evidence="1">Membrane</location>
        <topology evidence="1">Multi-pass membrane protein</topology>
    </subcellularLocation>
</comment>
<feature type="domain" description="Squalene epoxidase" evidence="3">
    <location>
        <begin position="238"/>
        <end position="309"/>
    </location>
</feature>
<proteinExistence type="predicted"/>
<dbReference type="AlphaFoldDB" id="A0AAU7MXV5"/>
<dbReference type="PRINTS" id="PR00420">
    <property type="entry name" value="RNGMNOXGNASE"/>
</dbReference>
<gene>
    <name evidence="4" type="ORF">ABNE31_17090</name>
</gene>
<dbReference type="Gene3D" id="3.50.50.60">
    <property type="entry name" value="FAD/NAD(P)-binding domain"/>
    <property type="match status" value="1"/>
</dbReference>
<sequence>MTDQQYDVIIVGGGLAGLTSAIHLAKHQFRVLIIEKDSFPKHKVCGEYISNEVLPYLNYLGFDPFQFGAQRITDFELTTHNNKVIKAKLPLGGFGISRYEMDYQLYLLAVQHGVSVVQDTVVDVVFTGDGFQVQTKKGKRVTSKITLGTFGKRSNLDVKFQRAFIQKKSPYLAVKTHVSGDFPNNKVALHNFKGGYCGVSKVERNHINLCYITSYEAFKTYKDIDDFQHKVLFQNKTLKEVFQRSTPEFEQPLTISQISFATKNPIENHMIMCGDSAGMIHPLCGNGMAMAIRSAQLASDLIIPYLQKKIATRSALERAYAKAWKRTFRFRLKVGHFIAYLFRQDWLAPKILLVLRAVPFLLPSIIRMTHGKPMKTQ</sequence>
<dbReference type="InterPro" id="IPR006076">
    <property type="entry name" value="FAD-dep_OxRdtase"/>
</dbReference>
<dbReference type="EC" id="1.-.-.-" evidence="4"/>
<dbReference type="InterPro" id="IPR050407">
    <property type="entry name" value="Geranylgeranyl_reductase"/>
</dbReference>
<dbReference type="InterPro" id="IPR013698">
    <property type="entry name" value="Squalene_epoxidase"/>
</dbReference>
<dbReference type="InterPro" id="IPR036188">
    <property type="entry name" value="FAD/NAD-bd_sf"/>
</dbReference>
<dbReference type="GO" id="GO:0004506">
    <property type="term" value="F:squalene monooxygenase activity"/>
    <property type="evidence" value="ECO:0007669"/>
    <property type="project" value="InterPro"/>
</dbReference>
<keyword evidence="4" id="KW-0560">Oxidoreductase</keyword>
<dbReference type="GO" id="GO:0016020">
    <property type="term" value="C:membrane"/>
    <property type="evidence" value="ECO:0007669"/>
    <property type="project" value="UniProtKB-SubCell"/>
</dbReference>
<evidence type="ECO:0000259" key="3">
    <source>
        <dbReference type="Pfam" id="PF08491"/>
    </source>
</evidence>
<dbReference type="Pfam" id="PF01266">
    <property type="entry name" value="DAO"/>
    <property type="match status" value="1"/>
</dbReference>
<reference evidence="4" key="1">
    <citation type="submission" date="2024-05" db="EMBL/GenBank/DDBJ databases">
        <title>Draft Genome Sequences of Flagellimonas sp. MMG031 and Marinobacter sp. MMG032 Isolated from the dinoflagellate Symbiodinium pilosum.</title>
        <authorList>
            <person name="Shikuma N.J."/>
            <person name="Farrell M.V."/>
        </authorList>
    </citation>
    <scope>NUCLEOTIDE SEQUENCE</scope>
    <source>
        <strain evidence="4">MMG031</strain>
    </source>
</reference>
<dbReference type="GO" id="GO:0050660">
    <property type="term" value="F:flavin adenine dinucleotide binding"/>
    <property type="evidence" value="ECO:0007669"/>
    <property type="project" value="InterPro"/>
</dbReference>
<feature type="domain" description="FAD dependent oxidoreductase" evidence="2">
    <location>
        <begin position="7"/>
        <end position="40"/>
    </location>
</feature>
<name>A0AAU7MXV5_9FLAO</name>
<dbReference type="KEGG" id="fld:ABNE31_17090"/>